<feature type="compositionally biased region" description="Basic and acidic residues" evidence="6">
    <location>
        <begin position="393"/>
        <end position="406"/>
    </location>
</feature>
<evidence type="ECO:0000256" key="4">
    <source>
        <dbReference type="ARBA" id="ARBA00022989"/>
    </source>
</evidence>
<feature type="compositionally biased region" description="Basic and acidic residues" evidence="6">
    <location>
        <begin position="313"/>
        <end position="360"/>
    </location>
</feature>
<accession>A0A1Y0IUU7</accession>
<dbReference type="Pfam" id="PF23750">
    <property type="entry name" value="RsgI_M"/>
    <property type="match status" value="1"/>
</dbReference>
<dbReference type="GO" id="GO:0005886">
    <property type="term" value="C:plasma membrane"/>
    <property type="evidence" value="ECO:0007669"/>
    <property type="project" value="UniProtKB-SubCell"/>
</dbReference>
<protein>
    <recommendedName>
        <fullName evidence="7">RsgI N-terminal anti-sigma domain-containing protein</fullName>
    </recommendedName>
</protein>
<sequence>MQNKGIVMQVANGKVIVMTKDRRFLNVPWADGMTVGQEIDVPDEVLTQTAGTGKAVPLPWYKKSWNTTWKKTGVIAASVLLAVSVWTSTSLFSEPVAYAYVTVDINPSIELSIDNHKQVVTAVPLNDEGGLVLKGLALTGLSVEAAVGKLAEIARTQGYLDEKTEVIITASPAAADDEQKADLDLNQVESDLVAQVETLAQNTGAEVEVEGIVVSREVRDAAQDAGLSPGKYALYVAAVQSGIEVEIDEFKHESISKIVDKRGQELADVLHGLKGGQELDDWHRDMNEKQAAEKQQGKGKVEQGVVPGNSGNREQEKKTPPGQQKKEDGKQNNGKDDKKGSEQGPSQKDKPSEREQDTKKVSPQSSKSSDDKENDRQKGKDRDVKQNYGHGNQNKEKQTGKDKKDD</sequence>
<name>A0A1Y0IUU7_9BACL</name>
<keyword evidence="9" id="KW-1185">Reference proteome</keyword>
<gene>
    <name evidence="8" type="ORF">CBW65_23860</name>
</gene>
<feature type="region of interest" description="Disordered" evidence="6">
    <location>
        <begin position="287"/>
        <end position="406"/>
    </location>
</feature>
<feature type="compositionally biased region" description="Basic and acidic residues" evidence="6">
    <location>
        <begin position="287"/>
        <end position="301"/>
    </location>
</feature>
<dbReference type="InterPro" id="IPR024449">
    <property type="entry name" value="Anti-sigma_RsgI_N"/>
</dbReference>
<evidence type="ECO:0000256" key="2">
    <source>
        <dbReference type="ARBA" id="ARBA00022475"/>
    </source>
</evidence>
<feature type="compositionally biased region" description="Basic and acidic residues" evidence="6">
    <location>
        <begin position="368"/>
        <end position="385"/>
    </location>
</feature>
<dbReference type="KEGG" id="tum:CBW65_23860"/>
<dbReference type="AlphaFoldDB" id="A0A1Y0IUU7"/>
<keyword evidence="2" id="KW-1003">Cell membrane</keyword>
<proteinExistence type="predicted"/>
<evidence type="ECO:0000313" key="8">
    <source>
        <dbReference type="EMBL" id="ARU63719.1"/>
    </source>
</evidence>
<organism evidence="8 9">
    <name type="scientific">Tumebacillus avium</name>
    <dbReference type="NCBI Taxonomy" id="1903704"/>
    <lineage>
        <taxon>Bacteria</taxon>
        <taxon>Bacillati</taxon>
        <taxon>Bacillota</taxon>
        <taxon>Bacilli</taxon>
        <taxon>Bacillales</taxon>
        <taxon>Alicyclobacillaceae</taxon>
        <taxon>Tumebacillus</taxon>
    </lineage>
</organism>
<evidence type="ECO:0000256" key="1">
    <source>
        <dbReference type="ARBA" id="ARBA00004162"/>
    </source>
</evidence>
<reference evidence="9" key="1">
    <citation type="submission" date="2017-05" db="EMBL/GenBank/DDBJ databases">
        <authorList>
            <person name="Sung H."/>
        </authorList>
    </citation>
    <scope>NUCLEOTIDE SEQUENCE [LARGE SCALE GENOMIC DNA]</scope>
    <source>
        <strain evidence="9">AR23208</strain>
    </source>
</reference>
<keyword evidence="3" id="KW-0812">Transmembrane</keyword>
<dbReference type="InterPro" id="IPR055431">
    <property type="entry name" value="RsgI_M"/>
</dbReference>
<evidence type="ECO:0000256" key="5">
    <source>
        <dbReference type="ARBA" id="ARBA00023136"/>
    </source>
</evidence>
<keyword evidence="5" id="KW-0472">Membrane</keyword>
<dbReference type="RefSeq" id="WP_087459051.1">
    <property type="nucleotide sequence ID" value="NZ_CP021434.1"/>
</dbReference>
<dbReference type="Proteomes" id="UP000195437">
    <property type="component" value="Chromosome"/>
</dbReference>
<evidence type="ECO:0000256" key="3">
    <source>
        <dbReference type="ARBA" id="ARBA00022692"/>
    </source>
</evidence>
<dbReference type="PROSITE" id="PS51849">
    <property type="entry name" value="RSGI_N"/>
    <property type="match status" value="1"/>
</dbReference>
<dbReference type="OrthoDB" id="9800626at2"/>
<keyword evidence="4" id="KW-1133">Transmembrane helix</keyword>
<feature type="domain" description="RsgI N-terminal anti-sigma" evidence="7">
    <location>
        <begin position="3"/>
        <end position="50"/>
    </location>
</feature>
<evidence type="ECO:0000256" key="6">
    <source>
        <dbReference type="SAM" id="MobiDB-lite"/>
    </source>
</evidence>
<comment type="subcellular location">
    <subcellularLocation>
        <location evidence="1">Cell membrane</location>
        <topology evidence="1">Single-pass membrane protein</topology>
    </subcellularLocation>
</comment>
<evidence type="ECO:0000313" key="9">
    <source>
        <dbReference type="Proteomes" id="UP000195437"/>
    </source>
</evidence>
<evidence type="ECO:0000259" key="7">
    <source>
        <dbReference type="PROSITE" id="PS51849"/>
    </source>
</evidence>
<dbReference type="EMBL" id="CP021434">
    <property type="protein sequence ID" value="ARU63719.1"/>
    <property type="molecule type" value="Genomic_DNA"/>
</dbReference>
<dbReference type="Pfam" id="PF12791">
    <property type="entry name" value="RsgI_N"/>
    <property type="match status" value="1"/>
</dbReference>